<dbReference type="Proteomes" id="UP000182860">
    <property type="component" value="Unassembled WGS sequence"/>
</dbReference>
<dbReference type="AlphaFoldDB" id="A0A1J4TAQ5"/>
<evidence type="ECO:0000256" key="1">
    <source>
        <dbReference type="SAM" id="Phobius"/>
    </source>
</evidence>
<protein>
    <recommendedName>
        <fullName evidence="4">Glycerophosphoryl diester phosphodiesterase membrane domain-containing protein</fullName>
    </recommendedName>
</protein>
<feature type="transmembrane region" description="Helical" evidence="1">
    <location>
        <begin position="178"/>
        <end position="208"/>
    </location>
</feature>
<evidence type="ECO:0000313" key="2">
    <source>
        <dbReference type="EMBL" id="OIO08433.1"/>
    </source>
</evidence>
<evidence type="ECO:0000313" key="3">
    <source>
        <dbReference type="Proteomes" id="UP000182860"/>
    </source>
</evidence>
<comment type="caution">
    <text evidence="2">The sequence shown here is derived from an EMBL/GenBank/DDBJ whole genome shotgun (WGS) entry which is preliminary data.</text>
</comment>
<proteinExistence type="predicted"/>
<feature type="transmembrane region" description="Helical" evidence="1">
    <location>
        <begin position="52"/>
        <end position="70"/>
    </location>
</feature>
<dbReference type="EMBL" id="MNUV01000006">
    <property type="protein sequence ID" value="OIO08433.1"/>
    <property type="molecule type" value="Genomic_DNA"/>
</dbReference>
<feature type="transmembrane region" description="Helical" evidence="1">
    <location>
        <begin position="20"/>
        <end position="40"/>
    </location>
</feature>
<keyword evidence="1" id="KW-0472">Membrane</keyword>
<organism evidence="2 3">
    <name type="scientific">Candidatus Falkowbacteria bacterium CG1_02_41_21</name>
    <dbReference type="NCBI Taxonomy" id="1805147"/>
    <lineage>
        <taxon>Bacteria</taxon>
        <taxon>Candidatus Falkowiibacteriota</taxon>
    </lineage>
</organism>
<sequence>MFSYRQMLLQSFKITWKNRYLWFFGLFASLLSIGAEYQILTRAMSRNASLEWWYNWSNFFHSGFFSWGFFPKIFSMFSQDPFFMSLILVIALIILAAFLLLIWLAVISQIAIVNNSNQILKSKKEVADLSLHVGVAAGVKSFWPVLGLNIISKVVINMLVILVSLPLVFLFWNKIFSGALYILLFVLFIPLAVAFSLMIKYAIAFIVLQKANFRSALRSAGKLFRENWIVSLELAFLLFAISFFATFVILTAVLILVIPFFFLALALLSMFTALAFWSVVILGTIILVVFIILCGSILSTFQVVAWTNLFNHLGRGIESKLERLAPESIRNKPISFK</sequence>
<feature type="transmembrane region" description="Helical" evidence="1">
    <location>
        <begin position="154"/>
        <end position="172"/>
    </location>
</feature>
<feature type="transmembrane region" description="Helical" evidence="1">
    <location>
        <begin position="229"/>
        <end position="262"/>
    </location>
</feature>
<feature type="transmembrane region" description="Helical" evidence="1">
    <location>
        <begin position="82"/>
        <end position="106"/>
    </location>
</feature>
<name>A0A1J4TAQ5_9BACT</name>
<keyword evidence="1" id="KW-1133">Transmembrane helix</keyword>
<reference evidence="2 3" key="1">
    <citation type="journal article" date="2016" name="Environ. Microbiol.">
        <title>Genomic resolution of a cold subsurface aquifer community provides metabolic insights for novel microbes adapted to high CO concentrations.</title>
        <authorList>
            <person name="Probst A.J."/>
            <person name="Castelle C.J."/>
            <person name="Singh A."/>
            <person name="Brown C.T."/>
            <person name="Anantharaman K."/>
            <person name="Sharon I."/>
            <person name="Hug L.A."/>
            <person name="Burstein D."/>
            <person name="Emerson J.B."/>
            <person name="Thomas B.C."/>
            <person name="Banfield J.F."/>
        </authorList>
    </citation>
    <scope>NUCLEOTIDE SEQUENCE [LARGE SCALE GENOMIC DNA]</scope>
    <source>
        <strain evidence="2">CG1_02_41_21</strain>
    </source>
</reference>
<keyword evidence="1" id="KW-0812">Transmembrane</keyword>
<accession>A0A1J4TAQ5</accession>
<feature type="transmembrane region" description="Helical" evidence="1">
    <location>
        <begin position="274"/>
        <end position="298"/>
    </location>
</feature>
<evidence type="ECO:0008006" key="4">
    <source>
        <dbReference type="Google" id="ProtNLM"/>
    </source>
</evidence>
<gene>
    <name evidence="2" type="ORF">AUJ35_00240</name>
</gene>